<feature type="domain" description="HTH lysR-type" evidence="5">
    <location>
        <begin position="1"/>
        <end position="31"/>
    </location>
</feature>
<evidence type="ECO:0000256" key="3">
    <source>
        <dbReference type="ARBA" id="ARBA00023125"/>
    </source>
</evidence>
<accession>B4RIR2</accession>
<dbReference type="InterPro" id="IPR036390">
    <property type="entry name" value="WH_DNA-bd_sf"/>
</dbReference>
<dbReference type="InterPro" id="IPR036388">
    <property type="entry name" value="WH-like_DNA-bd_sf"/>
</dbReference>
<keyword evidence="3" id="KW-0238">DNA-binding</keyword>
<dbReference type="GO" id="GO:0003700">
    <property type="term" value="F:DNA-binding transcription factor activity"/>
    <property type="evidence" value="ECO:0007669"/>
    <property type="project" value="InterPro"/>
</dbReference>
<reference evidence="6 7" key="1">
    <citation type="journal article" date="2008" name="BMC Genomics">
        <title>Complete genome of Phenylobacterium zucineum - a novel facultative intracellular bacterium isolated from human erythroleukemia cell line K562.</title>
        <authorList>
            <person name="Luo Y."/>
            <person name="Xu X."/>
            <person name="Ding Z."/>
            <person name="Liu Z."/>
            <person name="Zhang B."/>
            <person name="Yan Z."/>
            <person name="Sun J."/>
            <person name="Hu S."/>
            <person name="Hu X."/>
        </authorList>
    </citation>
    <scope>NUCLEOTIDE SEQUENCE [LARGE SCALE GENOMIC DNA]</scope>
    <source>
        <strain evidence="7">HLK1</strain>
        <plasmid evidence="7">Plasmid pHLK1</plasmid>
    </source>
</reference>
<keyword evidence="2" id="KW-0805">Transcription regulation</keyword>
<gene>
    <name evidence="6" type="ordered locus">PHZ_p0295</name>
</gene>
<dbReference type="KEGG" id="pzu:PHZ_p0295"/>
<evidence type="ECO:0000256" key="2">
    <source>
        <dbReference type="ARBA" id="ARBA00023015"/>
    </source>
</evidence>
<dbReference type="InterPro" id="IPR005119">
    <property type="entry name" value="LysR_subst-bd"/>
</dbReference>
<evidence type="ECO:0000256" key="1">
    <source>
        <dbReference type="ARBA" id="ARBA00009437"/>
    </source>
</evidence>
<dbReference type="GO" id="GO:0000976">
    <property type="term" value="F:transcription cis-regulatory region binding"/>
    <property type="evidence" value="ECO:0007669"/>
    <property type="project" value="TreeGrafter"/>
</dbReference>
<dbReference type="SUPFAM" id="SSF53850">
    <property type="entry name" value="Periplasmic binding protein-like II"/>
    <property type="match status" value="1"/>
</dbReference>
<dbReference type="SUPFAM" id="SSF46785">
    <property type="entry name" value="Winged helix' DNA-binding domain"/>
    <property type="match status" value="1"/>
</dbReference>
<keyword evidence="7" id="KW-1185">Reference proteome</keyword>
<evidence type="ECO:0000313" key="7">
    <source>
        <dbReference type="Proteomes" id="UP000001868"/>
    </source>
</evidence>
<dbReference type="Pfam" id="PF03466">
    <property type="entry name" value="LysR_substrate"/>
    <property type="match status" value="1"/>
</dbReference>
<geneLocation type="plasmid" evidence="7">
    <name>pHLK1</name>
</geneLocation>
<name>B4RIR2_PHEZH</name>
<dbReference type="Gene3D" id="1.10.10.10">
    <property type="entry name" value="Winged helix-like DNA-binding domain superfamily/Winged helix DNA-binding domain"/>
    <property type="match status" value="1"/>
</dbReference>
<dbReference type="HOGENOM" id="CLU_039613_35_0_5"/>
<dbReference type="InterPro" id="IPR000847">
    <property type="entry name" value="LysR_HTH_N"/>
</dbReference>
<evidence type="ECO:0000259" key="5">
    <source>
        <dbReference type="PROSITE" id="PS50931"/>
    </source>
</evidence>
<evidence type="ECO:0000256" key="4">
    <source>
        <dbReference type="ARBA" id="ARBA00023163"/>
    </source>
</evidence>
<dbReference type="eggNOG" id="COG0583">
    <property type="taxonomic scope" value="Bacteria"/>
</dbReference>
<dbReference type="PANTHER" id="PTHR30126">
    <property type="entry name" value="HTH-TYPE TRANSCRIPTIONAL REGULATOR"/>
    <property type="match status" value="1"/>
</dbReference>
<keyword evidence="4" id="KW-0804">Transcription</keyword>
<dbReference type="Gene3D" id="3.40.190.290">
    <property type="match status" value="1"/>
</dbReference>
<dbReference type="EMBL" id="CP000748">
    <property type="protein sequence ID" value="ACG80237.1"/>
    <property type="molecule type" value="Genomic_DNA"/>
</dbReference>
<proteinExistence type="inferred from homology"/>
<evidence type="ECO:0000313" key="6">
    <source>
        <dbReference type="EMBL" id="ACG80237.1"/>
    </source>
</evidence>
<dbReference type="Proteomes" id="UP000001868">
    <property type="component" value="Plasmid pHLK1"/>
</dbReference>
<dbReference type="PROSITE" id="PS50931">
    <property type="entry name" value="HTH_LYSR"/>
    <property type="match status" value="1"/>
</dbReference>
<dbReference type="Pfam" id="PF00126">
    <property type="entry name" value="HTH_1"/>
    <property type="match status" value="1"/>
</dbReference>
<dbReference type="AlphaFoldDB" id="B4RIR2"/>
<dbReference type="PANTHER" id="PTHR30126:SF91">
    <property type="entry name" value="LYSR FAMILY TRANSCRIPTIONAL REGULATOR"/>
    <property type="match status" value="1"/>
</dbReference>
<keyword evidence="6" id="KW-0614">Plasmid</keyword>
<sequence length="263" mass="27760">MQSAVSHALASLETQLGVRLFDRSGRRPVLTAEGQTLLGDARALLLKADVLRARARGLGHKVELKLTLALDPQFPLPLAAAALRAVHEAYPTVGVQTWTLPLGSAHAALRSRQCALAVTGADIADPTIELSFLADIPRAAVAAPDHPLAKLAAGGQPLTRITFADHVQIVVPDPSPLTEGQDFGVLSPGVWRASDNETKRALLIAGVGWGSLPLWLVADDLEAGCLVRLPVEEFGPDGVHRHAVLARLADRRPARPGGAALLR</sequence>
<protein>
    <submittedName>
        <fullName evidence="6">Transcriptional regulator, LysR family</fullName>
    </submittedName>
</protein>
<comment type="similarity">
    <text evidence="1">Belongs to the LysR transcriptional regulatory family.</text>
</comment>
<organism evidence="6 7">
    <name type="scientific">Phenylobacterium zucineum (strain HLK1)</name>
    <dbReference type="NCBI Taxonomy" id="450851"/>
    <lineage>
        <taxon>Bacteria</taxon>
        <taxon>Pseudomonadati</taxon>
        <taxon>Pseudomonadota</taxon>
        <taxon>Alphaproteobacteria</taxon>
        <taxon>Caulobacterales</taxon>
        <taxon>Caulobacteraceae</taxon>
        <taxon>Phenylobacterium</taxon>
    </lineage>
</organism>